<dbReference type="InterPro" id="IPR008278">
    <property type="entry name" value="4-PPantetheinyl_Trfase_dom"/>
</dbReference>
<evidence type="ECO:0000313" key="5">
    <source>
        <dbReference type="Proteomes" id="UP001198182"/>
    </source>
</evidence>
<gene>
    <name evidence="4" type="ORF">LKD81_09890</name>
</gene>
<dbReference type="EMBL" id="JAJEQR010000026">
    <property type="protein sequence ID" value="MCC2231301.1"/>
    <property type="molecule type" value="Genomic_DNA"/>
</dbReference>
<keyword evidence="5" id="KW-1185">Reference proteome</keyword>
<reference evidence="4" key="1">
    <citation type="submission" date="2021-10" db="EMBL/GenBank/DDBJ databases">
        <title>Anaerobic single-cell dispensing facilitates the cultivation of human gut bacteria.</title>
        <authorList>
            <person name="Afrizal A."/>
        </authorList>
    </citation>
    <scope>NUCLEOTIDE SEQUENCE</scope>
    <source>
        <strain evidence="4">CLA-AA-H215</strain>
    </source>
</reference>
<protein>
    <submittedName>
        <fullName evidence="4">4'-phosphopantetheinyl transferase superfamily protein</fullName>
    </submittedName>
</protein>
<name>A0AAE3EC56_9FIRM</name>
<dbReference type="GO" id="GO:0019878">
    <property type="term" value="P:lysine biosynthetic process via aminoadipic acid"/>
    <property type="evidence" value="ECO:0007669"/>
    <property type="project" value="TreeGrafter"/>
</dbReference>
<dbReference type="Gene3D" id="3.90.470.20">
    <property type="entry name" value="4'-phosphopantetheinyl transferase domain"/>
    <property type="match status" value="1"/>
</dbReference>
<dbReference type="GO" id="GO:0005829">
    <property type="term" value="C:cytosol"/>
    <property type="evidence" value="ECO:0007669"/>
    <property type="project" value="TreeGrafter"/>
</dbReference>
<dbReference type="InterPro" id="IPR037143">
    <property type="entry name" value="4-PPantetheinyl_Trfase_dom_sf"/>
</dbReference>
<dbReference type="Pfam" id="PF01648">
    <property type="entry name" value="ACPS"/>
    <property type="match status" value="1"/>
</dbReference>
<keyword evidence="2 4" id="KW-0808">Transferase</keyword>
<dbReference type="PANTHER" id="PTHR12215">
    <property type="entry name" value="PHOSPHOPANTETHEINE TRANSFERASE"/>
    <property type="match status" value="1"/>
</dbReference>
<dbReference type="GO" id="GO:0000287">
    <property type="term" value="F:magnesium ion binding"/>
    <property type="evidence" value="ECO:0007669"/>
    <property type="project" value="InterPro"/>
</dbReference>
<dbReference type="Proteomes" id="UP001198182">
    <property type="component" value="Unassembled WGS sequence"/>
</dbReference>
<sequence>MRLAILRSSSDCTEETADLLLAGLPPEMRGRFAQIRLWQKRLQSLAVYHLLKEMLRQQGISLPAIETDPQGKPFFSERPELHFNLSHSGEMAACALGVHPMGVDIQQYGGLRPAVARRCFSASELTWYESQTDPAEKEKIFYQLWTLKESFSKLTGQGIRMPYCQLNFIPDGGTEAKKRYSRATELPKGVFAGEAFAEEKKNPWQDFTLHRDSVKPEEKRVNPEVLHIRSYVLDLPYALAACAEEALPECPERYRLSREGVILSEHG</sequence>
<evidence type="ECO:0000259" key="3">
    <source>
        <dbReference type="Pfam" id="PF01648"/>
    </source>
</evidence>
<evidence type="ECO:0000313" key="4">
    <source>
        <dbReference type="EMBL" id="MCC2231301.1"/>
    </source>
</evidence>
<feature type="domain" description="4'-phosphopantetheinyl transferase" evidence="3">
    <location>
        <begin position="101"/>
        <end position="179"/>
    </location>
</feature>
<evidence type="ECO:0000256" key="1">
    <source>
        <dbReference type="ARBA" id="ARBA00010990"/>
    </source>
</evidence>
<proteinExistence type="inferred from homology"/>
<dbReference type="AlphaFoldDB" id="A0AAE3EC56"/>
<accession>A0AAE3EC56</accession>
<dbReference type="SUPFAM" id="SSF56214">
    <property type="entry name" value="4'-phosphopantetheinyl transferase"/>
    <property type="match status" value="2"/>
</dbReference>
<dbReference type="RefSeq" id="WP_308453821.1">
    <property type="nucleotide sequence ID" value="NZ_JAJEQR010000026.1"/>
</dbReference>
<dbReference type="InterPro" id="IPR050559">
    <property type="entry name" value="P-Pant_transferase_sf"/>
</dbReference>
<dbReference type="GO" id="GO:0008897">
    <property type="term" value="F:holo-[acyl-carrier-protein] synthase activity"/>
    <property type="evidence" value="ECO:0007669"/>
    <property type="project" value="InterPro"/>
</dbReference>
<organism evidence="4 5">
    <name type="scientific">Hominifimenecus microfluidus</name>
    <dbReference type="NCBI Taxonomy" id="2885348"/>
    <lineage>
        <taxon>Bacteria</taxon>
        <taxon>Bacillati</taxon>
        <taxon>Bacillota</taxon>
        <taxon>Clostridia</taxon>
        <taxon>Lachnospirales</taxon>
        <taxon>Lachnospiraceae</taxon>
        <taxon>Hominifimenecus</taxon>
    </lineage>
</organism>
<evidence type="ECO:0000256" key="2">
    <source>
        <dbReference type="ARBA" id="ARBA00022679"/>
    </source>
</evidence>
<comment type="similarity">
    <text evidence="1">Belongs to the P-Pant transferase superfamily. Gsp/Sfp/HetI/AcpT family.</text>
</comment>
<comment type="caution">
    <text evidence="4">The sequence shown here is derived from an EMBL/GenBank/DDBJ whole genome shotgun (WGS) entry which is preliminary data.</text>
</comment>
<dbReference type="PANTHER" id="PTHR12215:SF10">
    <property type="entry name" value="L-AMINOADIPATE-SEMIALDEHYDE DEHYDROGENASE-PHOSPHOPANTETHEINYL TRANSFERASE"/>
    <property type="match status" value="1"/>
</dbReference>